<accession>A0ABP9DQ71</accession>
<organism evidence="2 3">
    <name type="scientific">Kitasatospora terrestris</name>
    <dbReference type="NCBI Taxonomy" id="258051"/>
    <lineage>
        <taxon>Bacteria</taxon>
        <taxon>Bacillati</taxon>
        <taxon>Actinomycetota</taxon>
        <taxon>Actinomycetes</taxon>
        <taxon>Kitasatosporales</taxon>
        <taxon>Streptomycetaceae</taxon>
        <taxon>Kitasatospora</taxon>
    </lineage>
</organism>
<dbReference type="EMBL" id="BAABIS010000001">
    <property type="protein sequence ID" value="GAA4854943.1"/>
    <property type="molecule type" value="Genomic_DNA"/>
</dbReference>
<protein>
    <recommendedName>
        <fullName evidence="4">DUF393 domain-containing protein</fullName>
    </recommendedName>
</protein>
<evidence type="ECO:0000256" key="1">
    <source>
        <dbReference type="SAM" id="MobiDB-lite"/>
    </source>
</evidence>
<evidence type="ECO:0000313" key="2">
    <source>
        <dbReference type="EMBL" id="GAA4854943.1"/>
    </source>
</evidence>
<dbReference type="Proteomes" id="UP001501752">
    <property type="component" value="Unassembled WGS sequence"/>
</dbReference>
<feature type="region of interest" description="Disordered" evidence="1">
    <location>
        <begin position="164"/>
        <end position="238"/>
    </location>
</feature>
<feature type="compositionally biased region" description="Low complexity" evidence="1">
    <location>
        <begin position="212"/>
        <end position="222"/>
    </location>
</feature>
<proteinExistence type="predicted"/>
<dbReference type="Pfam" id="PF04134">
    <property type="entry name" value="DCC1-like"/>
    <property type="match status" value="1"/>
</dbReference>
<feature type="compositionally biased region" description="Gly residues" evidence="1">
    <location>
        <begin position="179"/>
        <end position="211"/>
    </location>
</feature>
<comment type="caution">
    <text evidence="2">The sequence shown here is derived from an EMBL/GenBank/DDBJ whole genome shotgun (WGS) entry which is preliminary data.</text>
</comment>
<evidence type="ECO:0008006" key="4">
    <source>
        <dbReference type="Google" id="ProtNLM"/>
    </source>
</evidence>
<sequence>MTTTASAAPATRPAPVGRLTVLHDPGCLLCRHLTAWLRGQAQLVPLEFVAVNSAEAHRLFPGLDHDASLGEITVVGDTGEVWRGAPAFVVCLWALAEHRPLAHRLSTPAGLPLARAAAFAASKYRQATGAGRAPALGVQGSPSAVQPGPSPAAIPYAGGRHGIAAPDPANPYGAPPAGGPGAGGPHTGGPYGNGPYGGGPHTGGPYGGGPYTAGPYDPAAYGVPPEPGCGDGSCSVSP</sequence>
<dbReference type="RefSeq" id="WP_345697812.1">
    <property type="nucleotide sequence ID" value="NZ_BAABIS010000001.1"/>
</dbReference>
<dbReference type="InterPro" id="IPR007263">
    <property type="entry name" value="DCC1-like"/>
</dbReference>
<keyword evidence="3" id="KW-1185">Reference proteome</keyword>
<name>A0ABP9DQ71_9ACTN</name>
<reference evidence="3" key="1">
    <citation type="journal article" date="2019" name="Int. J. Syst. Evol. Microbiol.">
        <title>The Global Catalogue of Microorganisms (GCM) 10K type strain sequencing project: providing services to taxonomists for standard genome sequencing and annotation.</title>
        <authorList>
            <consortium name="The Broad Institute Genomics Platform"/>
            <consortium name="The Broad Institute Genome Sequencing Center for Infectious Disease"/>
            <person name="Wu L."/>
            <person name="Ma J."/>
        </authorList>
    </citation>
    <scope>NUCLEOTIDE SEQUENCE [LARGE SCALE GENOMIC DNA]</scope>
    <source>
        <strain evidence="3">JCM 13006</strain>
    </source>
</reference>
<gene>
    <name evidence="2" type="ORF">GCM10023235_35500</name>
</gene>
<evidence type="ECO:0000313" key="3">
    <source>
        <dbReference type="Proteomes" id="UP001501752"/>
    </source>
</evidence>